<keyword evidence="3" id="KW-1185">Reference proteome</keyword>
<gene>
    <name evidence="2" type="ORF">BAZO_20883</name>
</gene>
<evidence type="ECO:0000313" key="3">
    <source>
        <dbReference type="Proteomes" id="UP000006315"/>
    </source>
</evidence>
<dbReference type="Pfam" id="PF02698">
    <property type="entry name" value="DUF218"/>
    <property type="match status" value="1"/>
</dbReference>
<dbReference type="AlphaFoldDB" id="K6DP94"/>
<feature type="domain" description="DUF218" evidence="1">
    <location>
        <begin position="1"/>
        <end position="73"/>
    </location>
</feature>
<evidence type="ECO:0000313" key="2">
    <source>
        <dbReference type="EMBL" id="EKN62611.1"/>
    </source>
</evidence>
<reference evidence="2 3" key="1">
    <citation type="journal article" date="2012" name="Front. Microbiol.">
        <title>Redundancy and modularity in membrane-associated dissimilatory nitrate reduction in Bacillus.</title>
        <authorList>
            <person name="Heylen K."/>
            <person name="Keltjens J."/>
        </authorList>
    </citation>
    <scope>NUCLEOTIDE SEQUENCE [LARGE SCALE GENOMIC DNA]</scope>
    <source>
        <strain evidence="2 3">LMG 9581</strain>
    </source>
</reference>
<name>K6DP94_SCHAZ</name>
<dbReference type="InterPro" id="IPR014729">
    <property type="entry name" value="Rossmann-like_a/b/a_fold"/>
</dbReference>
<dbReference type="STRING" id="1131731.BAZO_20883"/>
<sequence length="96" mass="11309">MKEYLVNKGIPSEKIIEDSNGYNSSMTVQNTRDIMTNLNLESVMVIAQYFHITRTKLVFNKLGFENVYSAHAEIFELRDLYSIIREFPAYYKYLIL</sequence>
<organism evidence="2 3">
    <name type="scientific">Schinkia azotoformans LMG 9581</name>
    <dbReference type="NCBI Taxonomy" id="1131731"/>
    <lineage>
        <taxon>Bacteria</taxon>
        <taxon>Bacillati</taxon>
        <taxon>Bacillota</taxon>
        <taxon>Bacilli</taxon>
        <taxon>Bacillales</taxon>
        <taxon>Bacillaceae</taxon>
        <taxon>Calidifontibacillus/Schinkia group</taxon>
        <taxon>Schinkia</taxon>
    </lineage>
</organism>
<protein>
    <recommendedName>
        <fullName evidence="1">DUF218 domain-containing protein</fullName>
    </recommendedName>
</protein>
<proteinExistence type="predicted"/>
<dbReference type="Gene3D" id="3.40.50.620">
    <property type="entry name" value="HUPs"/>
    <property type="match status" value="1"/>
</dbReference>
<dbReference type="PATRIC" id="fig|1131731.3.peg.4262"/>
<dbReference type="InterPro" id="IPR003848">
    <property type="entry name" value="DUF218"/>
</dbReference>
<comment type="caution">
    <text evidence="2">The sequence shown here is derived from an EMBL/GenBank/DDBJ whole genome shotgun (WGS) entry which is preliminary data.</text>
</comment>
<accession>K6DP94</accession>
<dbReference type="CDD" id="cd06259">
    <property type="entry name" value="YdcF-like"/>
    <property type="match status" value="1"/>
</dbReference>
<dbReference type="EMBL" id="AJLR01000155">
    <property type="protein sequence ID" value="EKN62611.1"/>
    <property type="molecule type" value="Genomic_DNA"/>
</dbReference>
<dbReference type="Proteomes" id="UP000006315">
    <property type="component" value="Unassembled WGS sequence"/>
</dbReference>
<evidence type="ECO:0000259" key="1">
    <source>
        <dbReference type="Pfam" id="PF02698"/>
    </source>
</evidence>